<feature type="transmembrane region" description="Helical" evidence="12">
    <location>
        <begin position="6"/>
        <end position="39"/>
    </location>
</feature>
<feature type="transmembrane region" description="Helical" evidence="12">
    <location>
        <begin position="102"/>
        <end position="125"/>
    </location>
</feature>
<evidence type="ECO:0000256" key="6">
    <source>
        <dbReference type="ARBA" id="ARBA00022692"/>
    </source>
</evidence>
<keyword evidence="12 14" id="KW-0496">Mitochondrion</keyword>
<dbReference type="InterPro" id="IPR001750">
    <property type="entry name" value="ND/Mrp_TM"/>
</dbReference>
<keyword evidence="7" id="KW-1278">Translocase</keyword>
<dbReference type="InterPro" id="IPR003918">
    <property type="entry name" value="NADH_UbQ_OxRdtase"/>
</dbReference>
<keyword evidence="6 12" id="KW-0812">Transmembrane</keyword>
<reference evidence="14" key="1">
    <citation type="submission" date="2020-01" db="EMBL/GenBank/DDBJ databases">
        <title>Complete mitogenomes of the chlorophycean green algae Jenufa minuta and Jenufa perforata.</title>
        <authorList>
            <person name="Turmel M."/>
            <person name="Otis C."/>
            <person name="Vincent A."/>
            <person name="Lemieux C."/>
        </authorList>
    </citation>
    <scope>NUCLEOTIDE SEQUENCE</scope>
</reference>
<dbReference type="PANTHER" id="PTHR43507">
    <property type="entry name" value="NADH-UBIQUINONE OXIDOREDUCTASE CHAIN 4"/>
    <property type="match status" value="1"/>
</dbReference>
<dbReference type="AlphaFoldDB" id="A0A6G7IT06"/>
<dbReference type="GO" id="GO:0015990">
    <property type="term" value="P:electron transport coupled proton transport"/>
    <property type="evidence" value="ECO:0007669"/>
    <property type="project" value="TreeGrafter"/>
</dbReference>
<dbReference type="GO" id="GO:0003954">
    <property type="term" value="F:NADH dehydrogenase activity"/>
    <property type="evidence" value="ECO:0007669"/>
    <property type="project" value="TreeGrafter"/>
</dbReference>
<gene>
    <name evidence="14" type="primary">nad4</name>
</gene>
<sequence>MINVLILILLGFIYMFTITNQALLTTISCPAIGAVIIWLLPQSAHNNHRSVALWITLVTLISSLMIWGNFDNSCSWFQQIFSVQIEWNGTIWVSCPFGIDGFSLWMILLTTALFPLCVICSWNTVYRSSQSFYIILLILETMLCCLWSVNDYLAFYIFYESVLIPMFLCICIAGSRERKILAAYQLVLYTLIGSLLLLPCLLFIYTLYGSTSLYLVYQNDCSLDRQLVLWWGFFFAFAVKIPIVPLHLWLPEAHVEASTAGSVILAGVLLKLGGYGFLRLCLPFLPEACSYYSPFIFLLSLLAIIYTSLTTLRMVDLKKIIAYSSVAHMSFVMLTLFSFNELSYSAALFFMISHGIISPALFLCVGILYDRYHTKYLKYLGGVAYTMPLFSIWFFIFTAASIGLPLFPSFIAEFMCLTGIFYAHTLAACIASFGLILSACYSLWAYARVVHGLPKQQATNLMCDLCRREWFMLLPLFIICIWLGILPSVMLETIEHSSFFWVQLSD</sequence>
<feature type="domain" description="NADH:quinone oxidoreductase/Mrp antiporter transmembrane" evidence="13">
    <location>
        <begin position="150"/>
        <end position="435"/>
    </location>
</feature>
<feature type="transmembrane region" description="Helical" evidence="12">
    <location>
        <begin position="470"/>
        <end position="491"/>
    </location>
</feature>
<keyword evidence="12" id="KW-0679">Respiratory chain</keyword>
<dbReference type="GeneID" id="54116300"/>
<dbReference type="InterPro" id="IPR010227">
    <property type="entry name" value="NADH_Q_OxRdtase_chainM/4"/>
</dbReference>
<proteinExistence type="inferred from homology"/>
<feature type="transmembrane region" description="Helical" evidence="12">
    <location>
        <begin position="291"/>
        <end position="309"/>
    </location>
</feature>
<dbReference type="GO" id="GO:0008137">
    <property type="term" value="F:NADH dehydrogenase (ubiquinone) activity"/>
    <property type="evidence" value="ECO:0007669"/>
    <property type="project" value="UniProtKB-UniRule"/>
</dbReference>
<evidence type="ECO:0000256" key="2">
    <source>
        <dbReference type="ARBA" id="ARBA00004141"/>
    </source>
</evidence>
<evidence type="ECO:0000256" key="8">
    <source>
        <dbReference type="ARBA" id="ARBA00022989"/>
    </source>
</evidence>
<dbReference type="GO" id="GO:0031966">
    <property type="term" value="C:mitochondrial membrane"/>
    <property type="evidence" value="ECO:0007669"/>
    <property type="project" value="UniProtKB-SubCell"/>
</dbReference>
<dbReference type="GO" id="GO:0042773">
    <property type="term" value="P:ATP synthesis coupled electron transport"/>
    <property type="evidence" value="ECO:0007669"/>
    <property type="project" value="InterPro"/>
</dbReference>
<comment type="catalytic activity">
    <reaction evidence="12">
        <text>a ubiquinone + NADH + 5 H(+)(in) = a ubiquinol + NAD(+) + 4 H(+)(out)</text>
        <dbReference type="Rhea" id="RHEA:29091"/>
        <dbReference type="Rhea" id="RHEA-COMP:9565"/>
        <dbReference type="Rhea" id="RHEA-COMP:9566"/>
        <dbReference type="ChEBI" id="CHEBI:15378"/>
        <dbReference type="ChEBI" id="CHEBI:16389"/>
        <dbReference type="ChEBI" id="CHEBI:17976"/>
        <dbReference type="ChEBI" id="CHEBI:57540"/>
        <dbReference type="ChEBI" id="CHEBI:57945"/>
        <dbReference type="EC" id="7.1.1.2"/>
    </reaction>
</comment>
<feature type="transmembrane region" description="Helical" evidence="12">
    <location>
        <begin position="132"/>
        <end position="149"/>
    </location>
</feature>
<dbReference type="RefSeq" id="YP_009746610.1">
    <property type="nucleotide sequence ID" value="NC_046780.1"/>
</dbReference>
<comment type="function">
    <text evidence="12">Core subunit of the mitochondrial membrane respiratory chain NADH dehydrogenase (Complex I) which catalyzes electron transfer from NADH through the respiratory chain, using ubiquinone as an electron acceptor. Essential for the catalytic activity and assembly of complex I.</text>
</comment>
<keyword evidence="12" id="KW-0249">Electron transport</keyword>
<dbReference type="EC" id="7.1.1.2" evidence="4 12"/>
<evidence type="ECO:0000256" key="9">
    <source>
        <dbReference type="ARBA" id="ARBA00023027"/>
    </source>
</evidence>
<evidence type="ECO:0000256" key="3">
    <source>
        <dbReference type="ARBA" id="ARBA00009025"/>
    </source>
</evidence>
<accession>A0A6G7IT06</accession>
<feature type="transmembrane region" description="Helical" evidence="12">
    <location>
        <begin position="51"/>
        <end position="70"/>
    </location>
</feature>
<keyword evidence="10 12" id="KW-0830">Ubiquinone</keyword>
<feature type="transmembrane region" description="Helical" evidence="12">
    <location>
        <begin position="420"/>
        <end position="449"/>
    </location>
</feature>
<dbReference type="Pfam" id="PF00361">
    <property type="entry name" value="Proton_antipo_M"/>
    <property type="match status" value="1"/>
</dbReference>
<organism evidence="14">
    <name type="scientific">Jenufa minuta</name>
    <name type="common">Green alga</name>
    <dbReference type="NCBI Taxonomy" id="993092"/>
    <lineage>
        <taxon>Eukaryota</taxon>
        <taxon>Viridiplantae</taxon>
        <taxon>Chlorophyta</taxon>
        <taxon>core chlorophytes</taxon>
        <taxon>Chlorophyceae</taxon>
        <taxon>Jenufa</taxon>
    </lineage>
</organism>
<evidence type="ECO:0000256" key="10">
    <source>
        <dbReference type="ARBA" id="ARBA00023075"/>
    </source>
</evidence>
<evidence type="ECO:0000259" key="13">
    <source>
        <dbReference type="Pfam" id="PF00361"/>
    </source>
</evidence>
<dbReference type="PRINTS" id="PR01437">
    <property type="entry name" value="NUOXDRDTASE4"/>
</dbReference>
<keyword evidence="8 12" id="KW-1133">Transmembrane helix</keyword>
<evidence type="ECO:0000256" key="11">
    <source>
        <dbReference type="ARBA" id="ARBA00023136"/>
    </source>
</evidence>
<dbReference type="PANTHER" id="PTHR43507:SF1">
    <property type="entry name" value="NADH-UBIQUINONE OXIDOREDUCTASE CHAIN 4"/>
    <property type="match status" value="1"/>
</dbReference>
<dbReference type="GO" id="GO:0048039">
    <property type="term" value="F:ubiquinone binding"/>
    <property type="evidence" value="ECO:0007669"/>
    <property type="project" value="TreeGrafter"/>
</dbReference>
<keyword evidence="11 12" id="KW-0472">Membrane</keyword>
<feature type="transmembrane region" description="Helical" evidence="12">
    <location>
        <begin position="346"/>
        <end position="369"/>
    </location>
</feature>
<evidence type="ECO:0000256" key="1">
    <source>
        <dbReference type="ARBA" id="ARBA00003257"/>
    </source>
</evidence>
<feature type="transmembrane region" description="Helical" evidence="12">
    <location>
        <begin position="262"/>
        <end position="285"/>
    </location>
</feature>
<feature type="transmembrane region" description="Helical" evidence="12">
    <location>
        <begin position="155"/>
        <end position="174"/>
    </location>
</feature>
<evidence type="ECO:0000313" key="14">
    <source>
        <dbReference type="EMBL" id="QII41635.1"/>
    </source>
</evidence>
<evidence type="ECO:0000256" key="12">
    <source>
        <dbReference type="RuleBase" id="RU003297"/>
    </source>
</evidence>
<feature type="transmembrane region" description="Helical" evidence="12">
    <location>
        <begin position="376"/>
        <end position="400"/>
    </location>
</feature>
<feature type="transmembrane region" description="Helical" evidence="12">
    <location>
        <begin position="186"/>
        <end position="208"/>
    </location>
</feature>
<name>A0A6G7IT06_JENMI</name>
<protein>
    <recommendedName>
        <fullName evidence="5 12">NADH-ubiquinone oxidoreductase chain 4</fullName>
        <ecNumber evidence="4 12">7.1.1.2</ecNumber>
    </recommendedName>
</protein>
<comment type="subcellular location">
    <subcellularLocation>
        <location evidence="2">Membrane</location>
        <topology evidence="2">Multi-pass membrane protein</topology>
    </subcellularLocation>
    <subcellularLocation>
        <location evidence="12">Mitochondrion membrane</location>
        <topology evidence="12">Multi-pass membrane protein</topology>
    </subcellularLocation>
</comment>
<geneLocation type="mitochondrion" evidence="14"/>
<evidence type="ECO:0000256" key="5">
    <source>
        <dbReference type="ARBA" id="ARBA00021006"/>
    </source>
</evidence>
<comment type="similarity">
    <text evidence="3 12">Belongs to the complex I subunit 4 family.</text>
</comment>
<feature type="transmembrane region" description="Helical" evidence="12">
    <location>
        <begin position="321"/>
        <end position="340"/>
    </location>
</feature>
<evidence type="ECO:0000256" key="7">
    <source>
        <dbReference type="ARBA" id="ARBA00022967"/>
    </source>
</evidence>
<dbReference type="EMBL" id="MN933932">
    <property type="protein sequence ID" value="QII41635.1"/>
    <property type="molecule type" value="Genomic_DNA"/>
</dbReference>
<dbReference type="NCBIfam" id="TIGR01972">
    <property type="entry name" value="NDH_I_M"/>
    <property type="match status" value="1"/>
</dbReference>
<evidence type="ECO:0000256" key="4">
    <source>
        <dbReference type="ARBA" id="ARBA00012944"/>
    </source>
</evidence>
<keyword evidence="12" id="KW-0813">Transport</keyword>
<keyword evidence="9 12" id="KW-0520">NAD</keyword>
<comment type="function">
    <text evidence="1">Core subunit of the mitochondrial membrane respiratory chain NADH dehydrogenase (Complex I) that is believed to belong to the minimal assembly required for catalysis. Complex I functions in the transfer of electrons from NADH to the respiratory chain. The immediate electron acceptor for the enzyme is believed to be ubiquinone.</text>
</comment>
<feature type="transmembrane region" description="Helical" evidence="12">
    <location>
        <begin position="228"/>
        <end position="250"/>
    </location>
</feature>